<keyword evidence="3" id="KW-1185">Reference proteome</keyword>
<feature type="transmembrane region" description="Helical" evidence="1">
    <location>
        <begin position="89"/>
        <end position="109"/>
    </location>
</feature>
<evidence type="ECO:0008006" key="4">
    <source>
        <dbReference type="Google" id="ProtNLM"/>
    </source>
</evidence>
<feature type="transmembrane region" description="Helical" evidence="1">
    <location>
        <begin position="138"/>
        <end position="156"/>
    </location>
</feature>
<sequence>MWRRVFTPYADIARHDFKQYRLMSIIAICNICFVVFVFNPYSVYSSDVSQFDITQIRSTLAKLFGWFLLFSFVFIYFISFVYKTRLFKVCVWALCVLMFMATCYSAIFVRDCEFNTYGLLDNFVFQGGVSVYNPKNKYFDIIFGLCSMVVVFVLIYKRFFIHFAFVCGVVFVSFALRDAIKILSVDISQKVYDNVLPPYNDKLLSFSQDSNILVLVLDAFTGSHLDIILQQEDLREKLSGFTYYNNTLATSNNTQFNTPALMGGEKYTSLSLYNQGVRNAQDSYDEAFFILPEKLLQKGYKVAVYDTVPVLPTTFESYFGDTVLVANQDKQSYIGSFIHHYNLGDFIQTQFDEIRKKQDSVAILFAIGLFKAAPYTMRVRIYGDGQWLFAKKNLSDELATQLRYVSDVAMFPFVSNTNSQRKTFKYIKSMITHYPWQLDLENQCAPNVFAQSSLPELYQAFMPKEYRNGYNDKHYNNEYCAIKFVLDWLDWFRENDIYDKSAIVIVSDHGHYDSFSQIQNNNFEQLGTQSDALLLVKPFGAKGKLRIDSGLKSNADVYTMVCKFAALNCDNMADIHATNRILYHTNSPFTEHLEIDRAYRVRENIFESHNWEDISQEIKDLKQNL</sequence>
<gene>
    <name evidence="2" type="ORF">HCCG_01465</name>
</gene>
<dbReference type="Gene3D" id="3.40.720.10">
    <property type="entry name" value="Alkaline Phosphatase, subunit A"/>
    <property type="match status" value="1"/>
</dbReference>
<dbReference type="Proteomes" id="UP000005755">
    <property type="component" value="Unassembled WGS sequence"/>
</dbReference>
<feature type="transmembrane region" description="Helical" evidence="1">
    <location>
        <begin position="63"/>
        <end position="82"/>
    </location>
</feature>
<proteinExistence type="predicted"/>
<dbReference type="SUPFAM" id="SSF53649">
    <property type="entry name" value="Alkaline phosphatase-like"/>
    <property type="match status" value="1"/>
</dbReference>
<keyword evidence="1" id="KW-0472">Membrane</keyword>
<protein>
    <recommendedName>
        <fullName evidence="4">Sulfatase N-terminal domain-containing protein</fullName>
    </recommendedName>
</protein>
<dbReference type="EMBL" id="DS990392">
    <property type="protein sequence ID" value="EFR46917.1"/>
    <property type="molecule type" value="Genomic_DNA"/>
</dbReference>
<feature type="transmembrane region" description="Helical" evidence="1">
    <location>
        <begin position="163"/>
        <end position="180"/>
    </location>
</feature>
<keyword evidence="1" id="KW-1133">Transmembrane helix</keyword>
<evidence type="ECO:0000313" key="2">
    <source>
        <dbReference type="EMBL" id="EFR46917.1"/>
    </source>
</evidence>
<evidence type="ECO:0000256" key="1">
    <source>
        <dbReference type="SAM" id="Phobius"/>
    </source>
</evidence>
<organism evidence="2 3">
    <name type="scientific">Helicobacter cinaedi CCUG 18818 = ATCC BAA-847</name>
    <dbReference type="NCBI Taxonomy" id="537971"/>
    <lineage>
        <taxon>Bacteria</taxon>
        <taxon>Pseudomonadati</taxon>
        <taxon>Campylobacterota</taxon>
        <taxon>Epsilonproteobacteria</taxon>
        <taxon>Campylobacterales</taxon>
        <taxon>Helicobacteraceae</taxon>
        <taxon>Helicobacter</taxon>
    </lineage>
</organism>
<evidence type="ECO:0000313" key="3">
    <source>
        <dbReference type="Proteomes" id="UP000005755"/>
    </source>
</evidence>
<name>A0ABN0BBH2_9HELI</name>
<feature type="transmembrane region" description="Helical" evidence="1">
    <location>
        <begin position="20"/>
        <end position="43"/>
    </location>
</feature>
<keyword evidence="1" id="KW-0812">Transmembrane</keyword>
<dbReference type="InterPro" id="IPR017850">
    <property type="entry name" value="Alkaline_phosphatase_core_sf"/>
</dbReference>
<accession>A0ABN0BBH2</accession>
<reference evidence="3" key="1">
    <citation type="journal article" date="2014" name="Genome Announc.">
        <title>Draft genome sequences of six enterohepatic helicobacter species isolated from humans and one from rhesus macaques.</title>
        <authorList>
            <person name="Shen Z."/>
            <person name="Sheh A."/>
            <person name="Young S.K."/>
            <person name="Abouelliel A."/>
            <person name="Ward D.V."/>
            <person name="Earl A.M."/>
            <person name="Fox J.G."/>
        </authorList>
    </citation>
    <scope>NUCLEOTIDE SEQUENCE [LARGE SCALE GENOMIC DNA]</scope>
    <source>
        <strain evidence="3">CCUG 18818</strain>
    </source>
</reference>